<sequence>MQENAKVMDTPVKSSIGERSLQAMVLAFTVGFVGAIVLLFAPWYSIEDPFFGLPITINGLKANSPTLDMMAVYPLIGLYVIALGCPWGQARSTGL</sequence>
<dbReference type="RefSeq" id="WP_273134995.1">
    <property type="nucleotide sequence ID" value="NZ_VMRX01000050.1"/>
</dbReference>
<protein>
    <submittedName>
        <fullName evidence="2">Uncharacterized protein</fullName>
    </submittedName>
</protein>
<reference evidence="2 3" key="1">
    <citation type="submission" date="2019-07" db="EMBL/GenBank/DDBJ databases">
        <title>The pathways for chlorine oxyanion respiration interact through the shared metabolite chlorate.</title>
        <authorList>
            <person name="Barnum T.P."/>
            <person name="Cheng Y."/>
            <person name="Hill K.A."/>
            <person name="Lucas L.N."/>
            <person name="Carlson H.K."/>
            <person name="Coates J.D."/>
        </authorList>
    </citation>
    <scope>NUCLEOTIDE SEQUENCE [LARGE SCALE GENOMIC DNA]</scope>
    <source>
        <strain evidence="2">UCB</strain>
    </source>
</reference>
<name>A0A558B383_9GAMM</name>
<feature type="transmembrane region" description="Helical" evidence="1">
    <location>
        <begin position="70"/>
        <end position="88"/>
    </location>
</feature>
<evidence type="ECO:0000313" key="3">
    <source>
        <dbReference type="Proteomes" id="UP000319142"/>
    </source>
</evidence>
<dbReference type="Proteomes" id="UP000319142">
    <property type="component" value="Unassembled WGS sequence"/>
</dbReference>
<gene>
    <name evidence="2" type="ORF">FHK81_16080</name>
</gene>
<keyword evidence="1" id="KW-1133">Transmembrane helix</keyword>
<proteinExistence type="predicted"/>
<feature type="transmembrane region" description="Helical" evidence="1">
    <location>
        <begin position="21"/>
        <end position="44"/>
    </location>
</feature>
<dbReference type="AlphaFoldDB" id="A0A558B383"/>
<comment type="caution">
    <text evidence="2">The sequence shown here is derived from an EMBL/GenBank/DDBJ whole genome shotgun (WGS) entry which is preliminary data.</text>
</comment>
<keyword evidence="1" id="KW-0472">Membrane</keyword>
<evidence type="ECO:0000256" key="1">
    <source>
        <dbReference type="SAM" id="Phobius"/>
    </source>
</evidence>
<keyword evidence="1" id="KW-0812">Transmembrane</keyword>
<evidence type="ECO:0000313" key="2">
    <source>
        <dbReference type="EMBL" id="TVT30971.1"/>
    </source>
</evidence>
<organism evidence="2 3">
    <name type="scientific">Marinobacter vinifirmus</name>
    <dbReference type="NCBI Taxonomy" id="355591"/>
    <lineage>
        <taxon>Bacteria</taxon>
        <taxon>Pseudomonadati</taxon>
        <taxon>Pseudomonadota</taxon>
        <taxon>Gammaproteobacteria</taxon>
        <taxon>Pseudomonadales</taxon>
        <taxon>Marinobacteraceae</taxon>
        <taxon>Marinobacter</taxon>
    </lineage>
</organism>
<accession>A0A558B383</accession>
<dbReference type="EMBL" id="VMRX01000050">
    <property type="protein sequence ID" value="TVT30971.1"/>
    <property type="molecule type" value="Genomic_DNA"/>
</dbReference>